<dbReference type="RefSeq" id="WP_324181940.1">
    <property type="nucleotide sequence ID" value="NZ_BAABAW010000006.1"/>
</dbReference>
<sequence length="54" mass="6029">MLKNLSNLGTILSKQELQSINAGFVCYYWDFNSYVECASSGADEIVECEPTKDC</sequence>
<evidence type="ECO:0000313" key="1">
    <source>
        <dbReference type="EMBL" id="MEB3347916.1"/>
    </source>
</evidence>
<reference evidence="1 2" key="1">
    <citation type="journal article" date="2013" name="Int. J. Syst. Evol. Microbiol.">
        <title>Aquimarina gracilis sp. nov., isolated from the gut microflora of a mussel, Mytilus coruscus, and emended description of Aquimarina spongiae.</title>
        <authorList>
            <person name="Park S.C."/>
            <person name="Choe H.N."/>
            <person name="Baik K.S."/>
            <person name="Seong C.N."/>
        </authorList>
    </citation>
    <scope>NUCLEOTIDE SEQUENCE [LARGE SCALE GENOMIC DNA]</scope>
    <source>
        <strain evidence="1 2">PSC32</strain>
    </source>
</reference>
<organism evidence="1 2">
    <name type="scientific">Aquimarina gracilis</name>
    <dbReference type="NCBI Taxonomy" id="874422"/>
    <lineage>
        <taxon>Bacteria</taxon>
        <taxon>Pseudomonadati</taxon>
        <taxon>Bacteroidota</taxon>
        <taxon>Flavobacteriia</taxon>
        <taxon>Flavobacteriales</taxon>
        <taxon>Flavobacteriaceae</taxon>
        <taxon>Aquimarina</taxon>
    </lineage>
</organism>
<evidence type="ECO:0000313" key="2">
    <source>
        <dbReference type="Proteomes" id="UP001327027"/>
    </source>
</evidence>
<proteinExistence type="predicted"/>
<accession>A0ABU6A1E5</accession>
<keyword evidence="2" id="KW-1185">Reference proteome</keyword>
<comment type="caution">
    <text evidence="1">The sequence shown here is derived from an EMBL/GenBank/DDBJ whole genome shotgun (WGS) entry which is preliminary data.</text>
</comment>
<name>A0ABU6A1E5_9FLAO</name>
<protein>
    <recommendedName>
        <fullName evidence="3">Bacteriocin-like protein</fullName>
    </recommendedName>
</protein>
<dbReference type="EMBL" id="JAYKLX010000011">
    <property type="protein sequence ID" value="MEB3347916.1"/>
    <property type="molecule type" value="Genomic_DNA"/>
</dbReference>
<gene>
    <name evidence="1" type="ORF">U6A24_20745</name>
</gene>
<dbReference type="Proteomes" id="UP001327027">
    <property type="component" value="Unassembled WGS sequence"/>
</dbReference>
<evidence type="ECO:0008006" key="3">
    <source>
        <dbReference type="Google" id="ProtNLM"/>
    </source>
</evidence>